<dbReference type="Proteomes" id="UP001162060">
    <property type="component" value="Unassembled WGS sequence"/>
</dbReference>
<dbReference type="GO" id="GO:0034271">
    <property type="term" value="C:phosphatidylinositol 3-kinase complex, class III, type I"/>
    <property type="evidence" value="ECO:0007669"/>
    <property type="project" value="TreeGrafter"/>
</dbReference>
<dbReference type="InterPro" id="IPR041691">
    <property type="entry name" value="Atg6/beclin_CC"/>
</dbReference>
<feature type="domain" description="Atg6 BARA" evidence="4">
    <location>
        <begin position="301"/>
        <end position="470"/>
    </location>
</feature>
<evidence type="ECO:0000256" key="1">
    <source>
        <dbReference type="ARBA" id="ARBA00005965"/>
    </source>
</evidence>
<evidence type="ECO:0000259" key="4">
    <source>
        <dbReference type="Pfam" id="PF04111"/>
    </source>
</evidence>
<dbReference type="AlphaFoldDB" id="A0AAV1UZ42"/>
<feature type="compositionally biased region" description="Basic residues" evidence="3">
    <location>
        <begin position="86"/>
        <end position="97"/>
    </location>
</feature>
<organism evidence="6 7">
    <name type="scientific">Peronospora matthiolae</name>
    <dbReference type="NCBI Taxonomy" id="2874970"/>
    <lineage>
        <taxon>Eukaryota</taxon>
        <taxon>Sar</taxon>
        <taxon>Stramenopiles</taxon>
        <taxon>Oomycota</taxon>
        <taxon>Peronosporomycetes</taxon>
        <taxon>Peronosporales</taxon>
        <taxon>Peronosporaceae</taxon>
        <taxon>Peronospora</taxon>
    </lineage>
</organism>
<gene>
    <name evidence="6" type="ORF">PM001_LOCUS23897</name>
</gene>
<evidence type="ECO:0000313" key="6">
    <source>
        <dbReference type="EMBL" id="CAK7938747.1"/>
    </source>
</evidence>
<dbReference type="Pfam" id="PF04111">
    <property type="entry name" value="APG6"/>
    <property type="match status" value="1"/>
</dbReference>
<dbReference type="Pfam" id="PF17675">
    <property type="entry name" value="APG6_N"/>
    <property type="match status" value="1"/>
</dbReference>
<dbReference type="InterPro" id="IPR007243">
    <property type="entry name" value="Atg6/Beclin"/>
</dbReference>
<dbReference type="PANTHER" id="PTHR12768">
    <property type="entry name" value="BECLIN 1"/>
    <property type="match status" value="1"/>
</dbReference>
<dbReference type="InterPro" id="IPR040455">
    <property type="entry name" value="Atg6_BARA"/>
</dbReference>
<name>A0AAV1UZ42_9STRA</name>
<dbReference type="EMBL" id="CAKLBY020000231">
    <property type="protein sequence ID" value="CAK7938747.1"/>
    <property type="molecule type" value="Genomic_DNA"/>
</dbReference>
<dbReference type="GO" id="GO:0006995">
    <property type="term" value="P:cellular response to nitrogen starvation"/>
    <property type="evidence" value="ECO:0007669"/>
    <property type="project" value="TreeGrafter"/>
</dbReference>
<proteinExistence type="inferred from homology"/>
<dbReference type="GO" id="GO:0034272">
    <property type="term" value="C:phosphatidylinositol 3-kinase complex, class III, type II"/>
    <property type="evidence" value="ECO:0007669"/>
    <property type="project" value="TreeGrafter"/>
</dbReference>
<evidence type="ECO:0000256" key="3">
    <source>
        <dbReference type="SAM" id="MobiDB-lite"/>
    </source>
</evidence>
<dbReference type="GO" id="GO:0000423">
    <property type="term" value="P:mitophagy"/>
    <property type="evidence" value="ECO:0007669"/>
    <property type="project" value="TreeGrafter"/>
</dbReference>
<sequence>MQTCQHCRRSLESELLSAPVLGESYVLLPTASASQSMLLLQKLPAGSGMAPPEMDESGAFGEDLYASARYNLSLQQQHEEEQKRQQTQRRQKLQQRQRRQEQMLRDSYTADATGRCFEDHVGCSSHREAHFQAMDDSLVAVPTYADLSHRVKLLTMQQAHCVGLPVTTPVCKECMDGMVTMIDGRAERARYEKRCFVGFLHKTTSLSVRSDAIDQIDDKIRFHESEVNALEENLKLMEDERKALAEQEEAMDKEENALVREEADLWHQLNELQLQEVAYNEMRDTGTAQVDAMECKVSQAKHLNILTDMFVIGNDGTFGTINHFRMGHSASFSVEWNEINAAFGECALLLQTLASIVGLEFSDFKIVPLGSYSKMIRTSNLRMEYCLHGSDQQNFAESHFNLGLGAWITCIGQLMAFVRLRDPSIRFPYKVAKHSIGGYSILFLKNKHKEWTKALKYALTNLKWVLMWVSARGFSMATPGTITSTTCTALGRATIAPAASPSATIGRSGGANQSVVATERFS</sequence>
<feature type="region of interest" description="Disordered" evidence="3">
    <location>
        <begin position="76"/>
        <end position="107"/>
    </location>
</feature>
<evidence type="ECO:0008006" key="8">
    <source>
        <dbReference type="Google" id="ProtNLM"/>
    </source>
</evidence>
<dbReference type="GO" id="GO:0043548">
    <property type="term" value="F:phosphatidylinositol 3-kinase binding"/>
    <property type="evidence" value="ECO:0007669"/>
    <property type="project" value="TreeGrafter"/>
</dbReference>
<dbReference type="Gene3D" id="1.10.418.40">
    <property type="entry name" value="Autophagy protein 6/Beclin 1"/>
    <property type="match status" value="1"/>
</dbReference>
<keyword evidence="2" id="KW-0175">Coiled coil</keyword>
<evidence type="ECO:0000256" key="2">
    <source>
        <dbReference type="SAM" id="Coils"/>
    </source>
</evidence>
<accession>A0AAV1UZ42</accession>
<evidence type="ECO:0000259" key="5">
    <source>
        <dbReference type="Pfam" id="PF17675"/>
    </source>
</evidence>
<feature type="domain" description="Atg6/beclin coiled-coil" evidence="5">
    <location>
        <begin position="169"/>
        <end position="292"/>
    </location>
</feature>
<dbReference type="GO" id="GO:0030674">
    <property type="term" value="F:protein-macromolecule adaptor activity"/>
    <property type="evidence" value="ECO:0007669"/>
    <property type="project" value="TreeGrafter"/>
</dbReference>
<dbReference type="GO" id="GO:0045324">
    <property type="term" value="P:late endosome to vacuole transport"/>
    <property type="evidence" value="ECO:0007669"/>
    <property type="project" value="TreeGrafter"/>
</dbReference>
<feature type="coiled-coil region" evidence="2">
    <location>
        <begin position="213"/>
        <end position="264"/>
    </location>
</feature>
<comment type="caution">
    <text evidence="6">The sequence shown here is derived from an EMBL/GenBank/DDBJ whole genome shotgun (WGS) entry which is preliminary data.</text>
</comment>
<dbReference type="InterPro" id="IPR038274">
    <property type="entry name" value="Atg6/Beclin_C_sf"/>
</dbReference>
<reference evidence="6" key="1">
    <citation type="submission" date="2024-01" db="EMBL/GenBank/DDBJ databases">
        <authorList>
            <person name="Webb A."/>
        </authorList>
    </citation>
    <scope>NUCLEOTIDE SEQUENCE</scope>
    <source>
        <strain evidence="6">Pm1</strain>
    </source>
</reference>
<dbReference type="PANTHER" id="PTHR12768:SF4">
    <property type="entry name" value="BECLIN-1"/>
    <property type="match status" value="1"/>
</dbReference>
<dbReference type="GO" id="GO:0000407">
    <property type="term" value="C:phagophore assembly site"/>
    <property type="evidence" value="ECO:0007669"/>
    <property type="project" value="TreeGrafter"/>
</dbReference>
<comment type="similarity">
    <text evidence="1">Belongs to the beclin family.</text>
</comment>
<protein>
    <recommendedName>
        <fullName evidence="8">Autophagy-related protein 6</fullName>
    </recommendedName>
</protein>
<dbReference type="GO" id="GO:0000045">
    <property type="term" value="P:autophagosome assembly"/>
    <property type="evidence" value="ECO:0007669"/>
    <property type="project" value="TreeGrafter"/>
</dbReference>
<evidence type="ECO:0000313" key="7">
    <source>
        <dbReference type="Proteomes" id="UP001162060"/>
    </source>
</evidence>